<dbReference type="InParanoid" id="F7BFZ1"/>
<reference evidence="3" key="1">
    <citation type="journal article" date="2002" name="Science">
        <title>The draft genome of Ciona intestinalis: insights into chordate and vertebrate origins.</title>
        <authorList>
            <person name="Dehal P."/>
            <person name="Satou Y."/>
            <person name="Campbell R.K."/>
            <person name="Chapman J."/>
            <person name="Degnan B."/>
            <person name="De Tomaso A."/>
            <person name="Davidson B."/>
            <person name="Di Gregorio A."/>
            <person name="Gelpke M."/>
            <person name="Goodstein D.M."/>
            <person name="Harafuji N."/>
            <person name="Hastings K.E."/>
            <person name="Ho I."/>
            <person name="Hotta K."/>
            <person name="Huang W."/>
            <person name="Kawashima T."/>
            <person name="Lemaire P."/>
            <person name="Martinez D."/>
            <person name="Meinertzhagen I.A."/>
            <person name="Necula S."/>
            <person name="Nonaka M."/>
            <person name="Putnam N."/>
            <person name="Rash S."/>
            <person name="Saiga H."/>
            <person name="Satake M."/>
            <person name="Terry A."/>
            <person name="Yamada L."/>
            <person name="Wang H.G."/>
            <person name="Awazu S."/>
            <person name="Azumi K."/>
            <person name="Boore J."/>
            <person name="Branno M."/>
            <person name="Chin-Bow S."/>
            <person name="DeSantis R."/>
            <person name="Doyle S."/>
            <person name="Francino P."/>
            <person name="Keys D.N."/>
            <person name="Haga S."/>
            <person name="Hayashi H."/>
            <person name="Hino K."/>
            <person name="Imai K.S."/>
            <person name="Inaba K."/>
            <person name="Kano S."/>
            <person name="Kobayashi K."/>
            <person name="Kobayashi M."/>
            <person name="Lee B.I."/>
            <person name="Makabe K.W."/>
            <person name="Manohar C."/>
            <person name="Matassi G."/>
            <person name="Medina M."/>
            <person name="Mochizuki Y."/>
            <person name="Mount S."/>
            <person name="Morishita T."/>
            <person name="Miura S."/>
            <person name="Nakayama A."/>
            <person name="Nishizaka S."/>
            <person name="Nomoto H."/>
            <person name="Ohta F."/>
            <person name="Oishi K."/>
            <person name="Rigoutsos I."/>
            <person name="Sano M."/>
            <person name="Sasaki A."/>
            <person name="Sasakura Y."/>
            <person name="Shoguchi E."/>
            <person name="Shin-i T."/>
            <person name="Spagnuolo A."/>
            <person name="Stainier D."/>
            <person name="Suzuki M.M."/>
            <person name="Tassy O."/>
            <person name="Takatori N."/>
            <person name="Tokuoka M."/>
            <person name="Yagi K."/>
            <person name="Yoshizaki F."/>
            <person name="Wada S."/>
            <person name="Zhang C."/>
            <person name="Hyatt P.D."/>
            <person name="Larimer F."/>
            <person name="Detter C."/>
            <person name="Doggett N."/>
            <person name="Glavina T."/>
            <person name="Hawkins T."/>
            <person name="Richardson P."/>
            <person name="Lucas S."/>
            <person name="Kohara Y."/>
            <person name="Levine M."/>
            <person name="Satoh N."/>
            <person name="Rokhsar D.S."/>
        </authorList>
    </citation>
    <scope>NUCLEOTIDE SEQUENCE [LARGE SCALE GENOMIC DNA]</scope>
</reference>
<dbReference type="EMBL" id="EAAA01002270">
    <property type="status" value="NOT_ANNOTATED_CDS"/>
    <property type="molecule type" value="Genomic_DNA"/>
</dbReference>
<sequence length="339" mass="38706">MVVSHHQVRTSTWRPVPAPTGKKDSNLLFVRNPPMAPPKPNGKFYVYTYEQPTNGHTPLMYSQAKKLPPHTQFVVRQSQSTNGPSYNFPCANEIVETNGRQTPEVRLKERYKKNEKGYKVIADVSPKLRSSSKGGKMFIRQKKRMDQFTSAESKGKRSEDPEDDEPVGVEERATPWNLACESGQSVRYIPAHVYHNQMTKEVTEKGSVLPPVSNPNFIERAEVEDFPEVVHQGPPRRWNIYDAQMTPSRCGSAPPVFYDYEDEYDTDYNSFAKPIKSGYKFGNKLGNRFGVPTSTITFNARRHGEAPHWRQGMFKNRSVFVTQPHAHLDFNAKPVGWSR</sequence>
<name>F7BFZ1_CIOIN</name>
<dbReference type="Proteomes" id="UP000008144">
    <property type="component" value="Chromosome 6"/>
</dbReference>
<feature type="region of interest" description="Disordered" evidence="1">
    <location>
        <begin position="1"/>
        <end position="31"/>
    </location>
</feature>
<evidence type="ECO:0000313" key="2">
    <source>
        <dbReference type="Ensembl" id="ENSCINP00000026690.2"/>
    </source>
</evidence>
<reference evidence="2" key="3">
    <citation type="submission" date="2025-08" db="UniProtKB">
        <authorList>
            <consortium name="Ensembl"/>
        </authorList>
    </citation>
    <scope>IDENTIFICATION</scope>
</reference>
<organism evidence="2 3">
    <name type="scientific">Ciona intestinalis</name>
    <name type="common">Transparent sea squirt</name>
    <name type="synonym">Ascidia intestinalis</name>
    <dbReference type="NCBI Taxonomy" id="7719"/>
    <lineage>
        <taxon>Eukaryota</taxon>
        <taxon>Metazoa</taxon>
        <taxon>Chordata</taxon>
        <taxon>Tunicata</taxon>
        <taxon>Ascidiacea</taxon>
        <taxon>Phlebobranchia</taxon>
        <taxon>Cionidae</taxon>
        <taxon>Ciona</taxon>
    </lineage>
</organism>
<dbReference type="GeneTree" id="ENSGT00530000068978"/>
<keyword evidence="3" id="KW-1185">Reference proteome</keyword>
<evidence type="ECO:0000313" key="3">
    <source>
        <dbReference type="Proteomes" id="UP000008144"/>
    </source>
</evidence>
<dbReference type="HOGENOM" id="CLU_820227_0_0_1"/>
<dbReference type="Ensembl" id="ENSCINT00000026936.2">
    <property type="protein sequence ID" value="ENSCINP00000026690.2"/>
    <property type="gene ID" value="ENSCING00000014861.2"/>
</dbReference>
<reference evidence="2" key="2">
    <citation type="journal article" date="2008" name="Genome Biol.">
        <title>Improved genome assembly and evidence-based global gene model set for the chordate Ciona intestinalis: new insight into intron and operon populations.</title>
        <authorList>
            <person name="Satou Y."/>
            <person name="Mineta K."/>
            <person name="Ogasawara M."/>
            <person name="Sasakura Y."/>
            <person name="Shoguchi E."/>
            <person name="Ueno K."/>
            <person name="Yamada L."/>
            <person name="Matsumoto J."/>
            <person name="Wasserscheid J."/>
            <person name="Dewar K."/>
            <person name="Wiley G.B."/>
            <person name="Macmil S.L."/>
            <person name="Roe B.A."/>
            <person name="Zeller R.W."/>
            <person name="Hastings K.E."/>
            <person name="Lemaire P."/>
            <person name="Lindquist E."/>
            <person name="Endo T."/>
            <person name="Hotta K."/>
            <person name="Inaba K."/>
        </authorList>
    </citation>
    <scope>NUCLEOTIDE SEQUENCE [LARGE SCALE GENOMIC DNA]</scope>
    <source>
        <strain evidence="2">wild type</strain>
    </source>
</reference>
<evidence type="ECO:0000256" key="1">
    <source>
        <dbReference type="SAM" id="MobiDB-lite"/>
    </source>
</evidence>
<dbReference type="AlphaFoldDB" id="F7BFZ1"/>
<accession>F7BFZ1</accession>
<proteinExistence type="predicted"/>
<protein>
    <submittedName>
        <fullName evidence="2">Uncharacterized protein</fullName>
    </submittedName>
</protein>
<reference evidence="2" key="4">
    <citation type="submission" date="2025-09" db="UniProtKB">
        <authorList>
            <consortium name="Ensembl"/>
        </authorList>
    </citation>
    <scope>IDENTIFICATION</scope>
</reference>
<dbReference type="OMA" id="PCANEIV"/>
<feature type="region of interest" description="Disordered" evidence="1">
    <location>
        <begin position="130"/>
        <end position="175"/>
    </location>
</feature>